<dbReference type="RefSeq" id="WP_110066542.1">
    <property type="nucleotide sequence ID" value="NZ_QGTW01000012.1"/>
</dbReference>
<sequence>MKVLLASPNFHQARGNTVTVQRISDSLKKLGIETEIINMKDDSKPLSLPHADIVHGFHAYRFGKFIEKLDIKPETYVVSMTGTDLNVDLFDEMKRADVIRTLTKAKAIHVFAEEAKQILGNEISGIQAKTTVIPQGTVAFPETAHAFKKEPGTFLFVLPAGIRKVKNIPFAIDQLKRIYKNHKNIRLWLVGPIIEEDEGRMVKELAVKHKEWVQYLGQVPHDSMGEVYKLADAVLNTSHSEGQPAVILEAMGYSLPVLASNNLGNRNIITHENTGLIYTNPVEFLDYAEKLVNNNEMRIKIGRAAKFYVECNHSSEYEAKALQKIYKSILEKSGTIPSSSCEK</sequence>
<dbReference type="OrthoDB" id="9772485at2"/>
<comment type="caution">
    <text evidence="2">The sequence shown here is derived from an EMBL/GenBank/DDBJ whole genome shotgun (WGS) entry which is preliminary data.</text>
</comment>
<dbReference type="EMBL" id="QGTW01000012">
    <property type="protein sequence ID" value="PWW25843.1"/>
    <property type="molecule type" value="Genomic_DNA"/>
</dbReference>
<keyword evidence="2" id="KW-0808">Transferase</keyword>
<name>A0A2V2ZX83_9BACI</name>
<evidence type="ECO:0000313" key="3">
    <source>
        <dbReference type="Proteomes" id="UP000247150"/>
    </source>
</evidence>
<evidence type="ECO:0000313" key="2">
    <source>
        <dbReference type="EMBL" id="PWW25843.1"/>
    </source>
</evidence>
<evidence type="ECO:0000259" key="1">
    <source>
        <dbReference type="Pfam" id="PF00534"/>
    </source>
</evidence>
<reference evidence="2 3" key="1">
    <citation type="submission" date="2018-05" db="EMBL/GenBank/DDBJ databases">
        <title>Freshwater and sediment microbial communities from various areas in North America, analyzing microbe dynamics in response to fracking.</title>
        <authorList>
            <person name="Lamendella R."/>
        </authorList>
    </citation>
    <scope>NUCLEOTIDE SEQUENCE [LARGE SCALE GENOMIC DNA]</scope>
    <source>
        <strain evidence="2 3">15_TX</strain>
    </source>
</reference>
<organism evidence="2 3">
    <name type="scientific">Cytobacillus oceanisediminis</name>
    <dbReference type="NCBI Taxonomy" id="665099"/>
    <lineage>
        <taxon>Bacteria</taxon>
        <taxon>Bacillati</taxon>
        <taxon>Bacillota</taxon>
        <taxon>Bacilli</taxon>
        <taxon>Bacillales</taxon>
        <taxon>Bacillaceae</taxon>
        <taxon>Cytobacillus</taxon>
    </lineage>
</organism>
<accession>A0A2V2ZX83</accession>
<dbReference type="InterPro" id="IPR052622">
    <property type="entry name" value="Glycosyltransferase_G1"/>
</dbReference>
<dbReference type="CDD" id="cd03801">
    <property type="entry name" value="GT4_PimA-like"/>
    <property type="match status" value="1"/>
</dbReference>
<proteinExistence type="predicted"/>
<dbReference type="PANTHER" id="PTHR46660">
    <property type="match status" value="1"/>
</dbReference>
<dbReference type="GO" id="GO:0016757">
    <property type="term" value="F:glycosyltransferase activity"/>
    <property type="evidence" value="ECO:0007669"/>
    <property type="project" value="InterPro"/>
</dbReference>
<dbReference type="AlphaFoldDB" id="A0A2V2ZX83"/>
<dbReference type="Gene3D" id="3.40.50.2000">
    <property type="entry name" value="Glycogen Phosphorylase B"/>
    <property type="match status" value="2"/>
</dbReference>
<dbReference type="PANTHER" id="PTHR46660:SF2">
    <property type="entry name" value="GLYCOSYLTRANSFERASE 1 DOMAIN-CONTAINING PROTEIN 1"/>
    <property type="match status" value="1"/>
</dbReference>
<dbReference type="Pfam" id="PF00534">
    <property type="entry name" value="Glycos_transf_1"/>
    <property type="match status" value="1"/>
</dbReference>
<gene>
    <name evidence="2" type="ORF">DFO73_112136</name>
</gene>
<dbReference type="Proteomes" id="UP000247150">
    <property type="component" value="Unassembled WGS sequence"/>
</dbReference>
<dbReference type="SUPFAM" id="SSF53756">
    <property type="entry name" value="UDP-Glycosyltransferase/glycogen phosphorylase"/>
    <property type="match status" value="1"/>
</dbReference>
<protein>
    <submittedName>
        <fullName evidence="2">Glycosyl transferase family 1</fullName>
    </submittedName>
</protein>
<feature type="domain" description="Glycosyl transferase family 1" evidence="1">
    <location>
        <begin position="151"/>
        <end position="306"/>
    </location>
</feature>
<dbReference type="InterPro" id="IPR001296">
    <property type="entry name" value="Glyco_trans_1"/>
</dbReference>